<accession>A0A443HU85</accession>
<organism evidence="1 2">
    <name type="scientific">Byssochlamys spectabilis</name>
    <name type="common">Paecilomyces variotii</name>
    <dbReference type="NCBI Taxonomy" id="264951"/>
    <lineage>
        <taxon>Eukaryota</taxon>
        <taxon>Fungi</taxon>
        <taxon>Dikarya</taxon>
        <taxon>Ascomycota</taxon>
        <taxon>Pezizomycotina</taxon>
        <taxon>Eurotiomycetes</taxon>
        <taxon>Eurotiomycetidae</taxon>
        <taxon>Eurotiales</taxon>
        <taxon>Thermoascaceae</taxon>
        <taxon>Paecilomyces</taxon>
    </lineage>
</organism>
<reference evidence="1 2" key="1">
    <citation type="journal article" date="2018" name="Front. Microbiol.">
        <title>Genomic and genetic insights into a cosmopolitan fungus, Paecilomyces variotii (Eurotiales).</title>
        <authorList>
            <person name="Urquhart A.S."/>
            <person name="Mondo S.J."/>
            <person name="Makela M.R."/>
            <person name="Hane J.K."/>
            <person name="Wiebenga A."/>
            <person name="He G."/>
            <person name="Mihaltcheva S."/>
            <person name="Pangilinan J."/>
            <person name="Lipzen A."/>
            <person name="Barry K."/>
            <person name="de Vries R.P."/>
            <person name="Grigoriev I.V."/>
            <person name="Idnurm A."/>
        </authorList>
    </citation>
    <scope>NUCLEOTIDE SEQUENCE [LARGE SCALE GENOMIC DNA]</scope>
    <source>
        <strain evidence="1 2">CBS 101075</strain>
    </source>
</reference>
<dbReference type="EMBL" id="RCNU01000005">
    <property type="protein sequence ID" value="RWQ95378.1"/>
    <property type="molecule type" value="Genomic_DNA"/>
</dbReference>
<dbReference type="AlphaFoldDB" id="A0A443HU85"/>
<evidence type="ECO:0000313" key="1">
    <source>
        <dbReference type="EMBL" id="RWQ95378.1"/>
    </source>
</evidence>
<comment type="caution">
    <text evidence="1">The sequence shown here is derived from an EMBL/GenBank/DDBJ whole genome shotgun (WGS) entry which is preliminary data.</text>
</comment>
<dbReference type="GeneID" id="39602109"/>
<dbReference type="RefSeq" id="XP_028485023.1">
    <property type="nucleotide sequence ID" value="XM_028632832.1"/>
</dbReference>
<name>A0A443HU85_BYSSP</name>
<evidence type="ECO:0000313" key="2">
    <source>
        <dbReference type="Proteomes" id="UP000283841"/>
    </source>
</evidence>
<dbReference type="Proteomes" id="UP000283841">
    <property type="component" value="Unassembled WGS sequence"/>
</dbReference>
<protein>
    <submittedName>
        <fullName evidence="1">Uncharacterized protein</fullName>
    </submittedName>
</protein>
<gene>
    <name evidence="1" type="ORF">C8Q69DRAFT_506746</name>
</gene>
<sequence>MPPITINIATASATATATAIEDERDKGKIRQIPKHCSYVMDGLYKTVDAHHPLDDLCPNTPHECKNAIEKRV</sequence>
<keyword evidence="2" id="KW-1185">Reference proteome</keyword>
<proteinExistence type="predicted"/>
<dbReference type="VEuPathDB" id="FungiDB:C8Q69DRAFT_506746"/>